<feature type="coiled-coil region" evidence="1">
    <location>
        <begin position="246"/>
        <end position="273"/>
    </location>
</feature>
<evidence type="ECO:0000256" key="1">
    <source>
        <dbReference type="SAM" id="Coils"/>
    </source>
</evidence>
<dbReference type="Proteomes" id="UP000001412">
    <property type="component" value="Chromosome"/>
</dbReference>
<proteinExistence type="predicted"/>
<dbReference type="InterPro" id="IPR007358">
    <property type="entry name" value="Nucleoid_associated_NdpA"/>
</dbReference>
<protein>
    <submittedName>
        <fullName evidence="2">Conserved protein</fullName>
    </submittedName>
</protein>
<dbReference type="Pfam" id="PF04245">
    <property type="entry name" value="NA37"/>
    <property type="match status" value="1"/>
</dbReference>
<evidence type="ECO:0000313" key="2">
    <source>
        <dbReference type="EMBL" id="AAO34980.1"/>
    </source>
</evidence>
<gene>
    <name evidence="2" type="ordered locus">CTC_00340</name>
</gene>
<dbReference type="STRING" id="212717.CTC_00340"/>
<keyword evidence="1" id="KW-0175">Coiled coil</keyword>
<name>Q898U9_CLOTE</name>
<organism evidence="2 3">
    <name type="scientific">Clostridium tetani (strain Massachusetts / E88)</name>
    <dbReference type="NCBI Taxonomy" id="212717"/>
    <lineage>
        <taxon>Bacteria</taxon>
        <taxon>Bacillati</taxon>
        <taxon>Bacillota</taxon>
        <taxon>Clostridia</taxon>
        <taxon>Eubacteriales</taxon>
        <taxon>Clostridiaceae</taxon>
        <taxon>Clostridium</taxon>
    </lineage>
</organism>
<dbReference type="AlphaFoldDB" id="Q898U9"/>
<evidence type="ECO:0000313" key="3">
    <source>
        <dbReference type="Proteomes" id="UP000001412"/>
    </source>
</evidence>
<keyword evidence="3" id="KW-1185">Reference proteome</keyword>
<dbReference type="KEGG" id="ctc:CTC_00340"/>
<dbReference type="EMBL" id="AE015927">
    <property type="protein sequence ID" value="AAO34980.1"/>
    <property type="molecule type" value="Genomic_DNA"/>
</dbReference>
<dbReference type="HOGENOM" id="CLU_069338_0_0_9"/>
<reference evidence="2 3" key="1">
    <citation type="journal article" date="2003" name="Proc. Natl. Acad. Sci. U.S.A.">
        <title>The genome sequence of Clostridium tetani, the causative agent of tetanus disease.</title>
        <authorList>
            <person name="Brueggemann H."/>
            <person name="Baumer S."/>
            <person name="Fricke W.F."/>
            <person name="Wiezer A."/>
            <person name="Liesegang H."/>
            <person name="Decker I."/>
            <person name="Herzberg C."/>
            <person name="Martinez-Arias R."/>
            <person name="Merkl R."/>
            <person name="Henne A."/>
            <person name="Gottschalk G."/>
        </authorList>
    </citation>
    <scope>NUCLEOTIDE SEQUENCE [LARGE SCALE GENOMIC DNA]</scope>
    <source>
        <strain evidence="3">Massachusetts / E88</strain>
    </source>
</reference>
<dbReference type="GO" id="GO:0009295">
    <property type="term" value="C:nucleoid"/>
    <property type="evidence" value="ECO:0007669"/>
    <property type="project" value="InterPro"/>
</dbReference>
<sequence>MIDYICSYIIFNIYSYRLRGGILDYIKEVNINEAIIHILDNNSQEPILNEYKINLSDEVYNFILKHIERCLKDEELKYAIFKEERNIVKELSQEYLSGQNDIIDVSKEIARQLFVLMESQGNIPSCDLVVTSISTEYGNMLGILKMDYVKNYSHNINSLEDKIGIEIVQEITGLPTSSQKIQKCAFIKLEEEGSEYDLLVIDKQKKKDSEDYGANYFINKLLGCKIVENSRDETKNFVTASENWTRVNLKENAEEAEKVRSTIKKKLKEEESLDLYEVSQELFGDNKEAKASFIDYAYSEGVNDKINLDKHWIEKKLKRTRLKIDRDIDLYINEEAYSDVNRFQVKRNGDGSIDIVIKNVINYIEK</sequence>
<accession>Q898U9</accession>